<feature type="transmembrane region" description="Helical" evidence="1">
    <location>
        <begin position="70"/>
        <end position="92"/>
    </location>
</feature>
<dbReference type="EMBL" id="CAJEWN010000360">
    <property type="protein sequence ID" value="CAD2180036.1"/>
    <property type="molecule type" value="Genomic_DNA"/>
</dbReference>
<dbReference type="AlphaFoldDB" id="A0A6V7VYL4"/>
<comment type="caution">
    <text evidence="2">The sequence shown here is derived from an EMBL/GenBank/DDBJ whole genome shotgun (WGS) entry which is preliminary data.</text>
</comment>
<feature type="transmembrane region" description="Helical" evidence="1">
    <location>
        <begin position="21"/>
        <end position="42"/>
    </location>
</feature>
<reference evidence="2 3" key="1">
    <citation type="submission" date="2020-08" db="EMBL/GenBank/DDBJ databases">
        <authorList>
            <person name="Koutsovoulos G."/>
            <person name="Danchin GJ E."/>
        </authorList>
    </citation>
    <scope>NUCLEOTIDE SEQUENCE [LARGE SCALE GENOMIC DNA]</scope>
</reference>
<dbReference type="Proteomes" id="UP000580250">
    <property type="component" value="Unassembled WGS sequence"/>
</dbReference>
<evidence type="ECO:0000313" key="2">
    <source>
        <dbReference type="EMBL" id="CAD2180036.1"/>
    </source>
</evidence>
<feature type="transmembrane region" description="Helical" evidence="1">
    <location>
        <begin position="166"/>
        <end position="187"/>
    </location>
</feature>
<keyword evidence="1" id="KW-1133">Transmembrane helix</keyword>
<protein>
    <submittedName>
        <fullName evidence="2">Uncharacterized protein</fullName>
    </submittedName>
</protein>
<keyword evidence="1" id="KW-0472">Membrane</keyword>
<proteinExistence type="predicted"/>
<feature type="transmembrane region" description="Helical" evidence="1">
    <location>
        <begin position="123"/>
        <end position="146"/>
    </location>
</feature>
<accession>A0A6V7VYL4</accession>
<sequence>MERLYATFNFTKYENENFEFFLRRLFFSLWTIMAIYCIYKFLVDIWPGINYSYLDCQLELIKINPLKKSWHLLFTFLFFSVFFIVHCVVLNVNKEKQQVYIKLYYSSLSHRFQIAENVKSVRLLLKLVTQIGIGIAVLLVHSVLIYSKEMQDDRTLNYEKKYLLLSLNELNILIMPILSSTIALTIIRSSNVYCNKTKLILNKIGSRVLCAE</sequence>
<evidence type="ECO:0000256" key="1">
    <source>
        <dbReference type="SAM" id="Phobius"/>
    </source>
</evidence>
<gene>
    <name evidence="2" type="ORF">MENT_LOCUS32088</name>
</gene>
<name>A0A6V7VYL4_MELEN</name>
<dbReference type="OrthoDB" id="5853355at2759"/>
<organism evidence="2 3">
    <name type="scientific">Meloidogyne enterolobii</name>
    <name type="common">Root-knot nematode worm</name>
    <name type="synonym">Meloidogyne mayaguensis</name>
    <dbReference type="NCBI Taxonomy" id="390850"/>
    <lineage>
        <taxon>Eukaryota</taxon>
        <taxon>Metazoa</taxon>
        <taxon>Ecdysozoa</taxon>
        <taxon>Nematoda</taxon>
        <taxon>Chromadorea</taxon>
        <taxon>Rhabditida</taxon>
        <taxon>Tylenchina</taxon>
        <taxon>Tylenchomorpha</taxon>
        <taxon>Tylenchoidea</taxon>
        <taxon>Meloidogynidae</taxon>
        <taxon>Meloidogyninae</taxon>
        <taxon>Meloidogyne</taxon>
    </lineage>
</organism>
<keyword evidence="1" id="KW-0812">Transmembrane</keyword>
<evidence type="ECO:0000313" key="3">
    <source>
        <dbReference type="Proteomes" id="UP000580250"/>
    </source>
</evidence>